<name>A0ABT6R8B3_9BACT</name>
<keyword evidence="3" id="KW-1185">Reference proteome</keyword>
<proteinExistence type="predicted"/>
<organism evidence="2 3">
    <name type="scientific">Pinibacter soli</name>
    <dbReference type="NCBI Taxonomy" id="3044211"/>
    <lineage>
        <taxon>Bacteria</taxon>
        <taxon>Pseudomonadati</taxon>
        <taxon>Bacteroidota</taxon>
        <taxon>Chitinophagia</taxon>
        <taxon>Chitinophagales</taxon>
        <taxon>Chitinophagaceae</taxon>
        <taxon>Pinibacter</taxon>
    </lineage>
</organism>
<dbReference type="RefSeq" id="WP_282332923.1">
    <property type="nucleotide sequence ID" value="NZ_JASBRG010000001.1"/>
</dbReference>
<gene>
    <name evidence="2" type="ORF">QJ048_03400</name>
</gene>
<reference evidence="2 3" key="1">
    <citation type="submission" date="2023-05" db="EMBL/GenBank/DDBJ databases">
        <title>Genome sequence of Pinibacter sp. MAH-24.</title>
        <authorList>
            <person name="Huq M.A."/>
        </authorList>
    </citation>
    <scope>NUCLEOTIDE SEQUENCE [LARGE SCALE GENOMIC DNA]</scope>
    <source>
        <strain evidence="2 3">MAH-24</strain>
    </source>
</reference>
<feature type="chain" id="PRO_5045644740" description="DUF4136 domain-containing protein" evidence="1">
    <location>
        <begin position="20"/>
        <end position="209"/>
    </location>
</feature>
<keyword evidence="1" id="KW-0732">Signal</keyword>
<accession>A0ABT6R8B3</accession>
<comment type="caution">
    <text evidence="2">The sequence shown here is derived from an EMBL/GenBank/DDBJ whole genome shotgun (WGS) entry which is preliminary data.</text>
</comment>
<evidence type="ECO:0000256" key="1">
    <source>
        <dbReference type="SAM" id="SignalP"/>
    </source>
</evidence>
<feature type="signal peptide" evidence="1">
    <location>
        <begin position="1"/>
        <end position="19"/>
    </location>
</feature>
<evidence type="ECO:0000313" key="3">
    <source>
        <dbReference type="Proteomes" id="UP001226434"/>
    </source>
</evidence>
<dbReference type="EMBL" id="JASBRG010000001">
    <property type="protein sequence ID" value="MDI3318800.1"/>
    <property type="molecule type" value="Genomic_DNA"/>
</dbReference>
<evidence type="ECO:0008006" key="4">
    <source>
        <dbReference type="Google" id="ProtNLM"/>
    </source>
</evidence>
<sequence length="209" mass="24762">MKKFAAVAFLLFVFHFSFSQGHKFEKTPLCNFLRQNFDSTIVLNYAHNGNDFQMISKWDSFTAYFSYYDPFKWSAGYTFPLALKYKFLTEDDVFRNTDPDTNRYFIPHKVDYRLRNQNWINIDQFNLWNLKDDKSDTCHKKCTVMDGSVYELYLITKTEIKKLYFDNPDFYEECCPGNKDRQTVLAVLKIFESTFPSRVNGVSATLTVQ</sequence>
<evidence type="ECO:0000313" key="2">
    <source>
        <dbReference type="EMBL" id="MDI3318800.1"/>
    </source>
</evidence>
<protein>
    <recommendedName>
        <fullName evidence="4">DUF4136 domain-containing protein</fullName>
    </recommendedName>
</protein>
<dbReference type="Proteomes" id="UP001226434">
    <property type="component" value="Unassembled WGS sequence"/>
</dbReference>